<reference evidence="3" key="1">
    <citation type="journal article" date="2023" name="Mol. Phylogenet. Evol.">
        <title>Genome-scale phylogeny and comparative genomics of the fungal order Sordariales.</title>
        <authorList>
            <person name="Hensen N."/>
            <person name="Bonometti L."/>
            <person name="Westerberg I."/>
            <person name="Brannstrom I.O."/>
            <person name="Guillou S."/>
            <person name="Cros-Aarteil S."/>
            <person name="Calhoun S."/>
            <person name="Haridas S."/>
            <person name="Kuo A."/>
            <person name="Mondo S."/>
            <person name="Pangilinan J."/>
            <person name="Riley R."/>
            <person name="LaButti K."/>
            <person name="Andreopoulos B."/>
            <person name="Lipzen A."/>
            <person name="Chen C."/>
            <person name="Yan M."/>
            <person name="Daum C."/>
            <person name="Ng V."/>
            <person name="Clum A."/>
            <person name="Steindorff A."/>
            <person name="Ohm R.A."/>
            <person name="Martin F."/>
            <person name="Silar P."/>
            <person name="Natvig D.O."/>
            <person name="Lalanne C."/>
            <person name="Gautier V."/>
            <person name="Ament-Velasquez S.L."/>
            <person name="Kruys A."/>
            <person name="Hutchinson M.I."/>
            <person name="Powell A.J."/>
            <person name="Barry K."/>
            <person name="Miller A.N."/>
            <person name="Grigoriev I.V."/>
            <person name="Debuchy R."/>
            <person name="Gladieux P."/>
            <person name="Hiltunen Thoren M."/>
            <person name="Johannesson H."/>
        </authorList>
    </citation>
    <scope>NUCLEOTIDE SEQUENCE</scope>
    <source>
        <strain evidence="3">CBS 314.62</strain>
    </source>
</reference>
<accession>A0AAE0X5T4</accession>
<sequence>MTVSRGQRVRERELRRERGDWGSEHSVDDERYGLLDAETHETLETRRLRSIGLIWWWWWCVVLRWWWGRLVVRRDFIHGSGPPGIHGILTYLEKNLTSTGTRRCRLSPGAHYKDPRPSAKGFQLARPPGSSRRRAHSLGRWDDPRSLSNVEQVDFGGCLSARLIPDLEPTLVSITSASRMPDPDLDLPWVRVVYYVPEVDCPQLMVHVQEGRDKRRARTMADGRSCPGAASTHLRCRAVASEQPSALSPG</sequence>
<evidence type="ECO:0000313" key="3">
    <source>
        <dbReference type="EMBL" id="KAK3685618.1"/>
    </source>
</evidence>
<gene>
    <name evidence="3" type="ORF">B0T22DRAFT_223785</name>
</gene>
<proteinExistence type="predicted"/>
<keyword evidence="2" id="KW-0812">Transmembrane</keyword>
<dbReference type="Proteomes" id="UP001270362">
    <property type="component" value="Unassembled WGS sequence"/>
</dbReference>
<evidence type="ECO:0000313" key="4">
    <source>
        <dbReference type="Proteomes" id="UP001270362"/>
    </source>
</evidence>
<protein>
    <submittedName>
        <fullName evidence="3">Uncharacterized protein</fullName>
    </submittedName>
</protein>
<keyword evidence="4" id="KW-1185">Reference proteome</keyword>
<dbReference type="EMBL" id="JAULSO010000003">
    <property type="protein sequence ID" value="KAK3685618.1"/>
    <property type="molecule type" value="Genomic_DNA"/>
</dbReference>
<dbReference type="AlphaFoldDB" id="A0AAE0X5T4"/>
<organism evidence="3 4">
    <name type="scientific">Podospora appendiculata</name>
    <dbReference type="NCBI Taxonomy" id="314037"/>
    <lineage>
        <taxon>Eukaryota</taxon>
        <taxon>Fungi</taxon>
        <taxon>Dikarya</taxon>
        <taxon>Ascomycota</taxon>
        <taxon>Pezizomycotina</taxon>
        <taxon>Sordariomycetes</taxon>
        <taxon>Sordariomycetidae</taxon>
        <taxon>Sordariales</taxon>
        <taxon>Podosporaceae</taxon>
        <taxon>Podospora</taxon>
    </lineage>
</organism>
<evidence type="ECO:0000256" key="2">
    <source>
        <dbReference type="SAM" id="Phobius"/>
    </source>
</evidence>
<keyword evidence="2" id="KW-1133">Transmembrane helix</keyword>
<keyword evidence="2" id="KW-0472">Membrane</keyword>
<name>A0AAE0X5T4_9PEZI</name>
<feature type="region of interest" description="Disordered" evidence="1">
    <location>
        <begin position="107"/>
        <end position="139"/>
    </location>
</feature>
<comment type="caution">
    <text evidence="3">The sequence shown here is derived from an EMBL/GenBank/DDBJ whole genome shotgun (WGS) entry which is preliminary data.</text>
</comment>
<feature type="transmembrane region" description="Helical" evidence="2">
    <location>
        <begin position="50"/>
        <end position="67"/>
    </location>
</feature>
<evidence type="ECO:0000256" key="1">
    <source>
        <dbReference type="SAM" id="MobiDB-lite"/>
    </source>
</evidence>
<reference evidence="3" key="2">
    <citation type="submission" date="2023-06" db="EMBL/GenBank/DDBJ databases">
        <authorList>
            <consortium name="Lawrence Berkeley National Laboratory"/>
            <person name="Haridas S."/>
            <person name="Hensen N."/>
            <person name="Bonometti L."/>
            <person name="Westerberg I."/>
            <person name="Brannstrom I.O."/>
            <person name="Guillou S."/>
            <person name="Cros-Aarteil S."/>
            <person name="Calhoun S."/>
            <person name="Kuo A."/>
            <person name="Mondo S."/>
            <person name="Pangilinan J."/>
            <person name="Riley R."/>
            <person name="Labutti K."/>
            <person name="Andreopoulos B."/>
            <person name="Lipzen A."/>
            <person name="Chen C."/>
            <person name="Yanf M."/>
            <person name="Daum C."/>
            <person name="Ng V."/>
            <person name="Clum A."/>
            <person name="Steindorff A."/>
            <person name="Ohm R."/>
            <person name="Martin F."/>
            <person name="Silar P."/>
            <person name="Natvig D."/>
            <person name="Lalanne C."/>
            <person name="Gautier V."/>
            <person name="Ament-Velasquez S.L."/>
            <person name="Kruys A."/>
            <person name="Hutchinson M.I."/>
            <person name="Powell A.J."/>
            <person name="Barry K."/>
            <person name="Miller A.N."/>
            <person name="Grigoriev I.V."/>
            <person name="Debuchy R."/>
            <person name="Gladieux P."/>
            <person name="Thoren M.H."/>
            <person name="Johannesson H."/>
        </authorList>
    </citation>
    <scope>NUCLEOTIDE SEQUENCE</scope>
    <source>
        <strain evidence="3">CBS 314.62</strain>
    </source>
</reference>